<dbReference type="Proteomes" id="UP000664859">
    <property type="component" value="Unassembled WGS sequence"/>
</dbReference>
<dbReference type="InterPro" id="IPR029045">
    <property type="entry name" value="ClpP/crotonase-like_dom_sf"/>
</dbReference>
<protein>
    <recommendedName>
        <fullName evidence="4">ATP-dependent Clp protease proteolytic subunit</fullName>
    </recommendedName>
</protein>
<dbReference type="SUPFAM" id="SSF52096">
    <property type="entry name" value="ClpP/crotonase"/>
    <property type="match status" value="1"/>
</dbReference>
<name>A0A835Z7A8_9STRA</name>
<dbReference type="Gene3D" id="3.90.226.10">
    <property type="entry name" value="2-enoyl-CoA Hydratase, Chain A, domain 1"/>
    <property type="match status" value="1"/>
</dbReference>
<dbReference type="PRINTS" id="PR00127">
    <property type="entry name" value="CLPPROTEASEP"/>
</dbReference>
<dbReference type="InterPro" id="IPR023562">
    <property type="entry name" value="ClpP/TepA"/>
</dbReference>
<dbReference type="GO" id="GO:0009368">
    <property type="term" value="C:endopeptidase Clp complex"/>
    <property type="evidence" value="ECO:0007669"/>
    <property type="project" value="TreeGrafter"/>
</dbReference>
<gene>
    <name evidence="5" type="ORF">JKP88DRAFT_240884</name>
</gene>
<dbReference type="GO" id="GO:0004252">
    <property type="term" value="F:serine-type endopeptidase activity"/>
    <property type="evidence" value="ECO:0007669"/>
    <property type="project" value="InterPro"/>
</dbReference>
<dbReference type="GO" id="GO:0051117">
    <property type="term" value="F:ATPase binding"/>
    <property type="evidence" value="ECO:0007669"/>
    <property type="project" value="TreeGrafter"/>
</dbReference>
<evidence type="ECO:0000256" key="2">
    <source>
        <dbReference type="ARBA" id="ARBA00022490"/>
    </source>
</evidence>
<dbReference type="GO" id="GO:0004176">
    <property type="term" value="F:ATP-dependent peptidase activity"/>
    <property type="evidence" value="ECO:0007669"/>
    <property type="project" value="InterPro"/>
</dbReference>
<sequence>MVSTRLIALLACPAVACTNAFVMTLFPRMSRIALIRYGGASLVGNAIVATTSPSKASADDSDFGGQAMIKRTNNRIYFYSEVTTESCAALRRFIGEATAEIKQLGAALSMSELPHIELHIQSPGGALMPAFGVVDFITRNPVPVDSYIDGYAASAATLISVSCARRYAYANSLMMLHQLSASASGKFAEVQEQLANMDLFMAMIRKIYETRTVMNVSEIDEVLANDEWFSAEVCLEKGIVDAIL</sequence>
<dbReference type="PANTHER" id="PTHR10381:SF70">
    <property type="entry name" value="ATP-DEPENDENT CLP PROTEASE PROTEOLYTIC SUBUNIT"/>
    <property type="match status" value="1"/>
</dbReference>
<keyword evidence="6" id="KW-1185">Reference proteome</keyword>
<dbReference type="CDD" id="cd07016">
    <property type="entry name" value="S14_ClpP_1"/>
    <property type="match status" value="1"/>
</dbReference>
<evidence type="ECO:0000313" key="5">
    <source>
        <dbReference type="EMBL" id="KAG5186275.1"/>
    </source>
</evidence>
<dbReference type="AlphaFoldDB" id="A0A835Z7A8"/>
<evidence type="ECO:0000256" key="1">
    <source>
        <dbReference type="ARBA" id="ARBA00007039"/>
    </source>
</evidence>
<dbReference type="Pfam" id="PF00574">
    <property type="entry name" value="CLP_protease"/>
    <property type="match status" value="1"/>
</dbReference>
<proteinExistence type="inferred from homology"/>
<comment type="caution">
    <text evidence="5">The sequence shown here is derived from an EMBL/GenBank/DDBJ whole genome shotgun (WGS) entry which is preliminary data.</text>
</comment>
<evidence type="ECO:0000256" key="4">
    <source>
        <dbReference type="RuleBase" id="RU003567"/>
    </source>
</evidence>
<dbReference type="GO" id="GO:0006515">
    <property type="term" value="P:protein quality control for misfolded or incompletely synthesized proteins"/>
    <property type="evidence" value="ECO:0007669"/>
    <property type="project" value="TreeGrafter"/>
</dbReference>
<dbReference type="InterPro" id="IPR001907">
    <property type="entry name" value="ClpP"/>
</dbReference>
<evidence type="ECO:0000313" key="6">
    <source>
        <dbReference type="Proteomes" id="UP000664859"/>
    </source>
</evidence>
<reference evidence="5" key="1">
    <citation type="submission" date="2021-02" db="EMBL/GenBank/DDBJ databases">
        <title>First Annotated Genome of the Yellow-green Alga Tribonema minus.</title>
        <authorList>
            <person name="Mahan K.M."/>
        </authorList>
    </citation>
    <scope>NUCLEOTIDE SEQUENCE</scope>
    <source>
        <strain evidence="5">UTEX B ZZ1240</strain>
    </source>
</reference>
<accession>A0A835Z7A8</accession>
<dbReference type="EMBL" id="JAFCMP010000112">
    <property type="protein sequence ID" value="KAG5186275.1"/>
    <property type="molecule type" value="Genomic_DNA"/>
</dbReference>
<keyword evidence="2" id="KW-0963">Cytoplasm</keyword>
<evidence type="ECO:0000256" key="3">
    <source>
        <dbReference type="ARBA" id="ARBA00022801"/>
    </source>
</evidence>
<organism evidence="5 6">
    <name type="scientific">Tribonema minus</name>
    <dbReference type="NCBI Taxonomy" id="303371"/>
    <lineage>
        <taxon>Eukaryota</taxon>
        <taxon>Sar</taxon>
        <taxon>Stramenopiles</taxon>
        <taxon>Ochrophyta</taxon>
        <taxon>PX clade</taxon>
        <taxon>Xanthophyceae</taxon>
        <taxon>Tribonematales</taxon>
        <taxon>Tribonemataceae</taxon>
        <taxon>Tribonema</taxon>
    </lineage>
</organism>
<dbReference type="OrthoDB" id="2017408at2759"/>
<dbReference type="PANTHER" id="PTHR10381">
    <property type="entry name" value="ATP-DEPENDENT CLP PROTEASE PROTEOLYTIC SUBUNIT"/>
    <property type="match status" value="1"/>
</dbReference>
<comment type="similarity">
    <text evidence="1 4">Belongs to the peptidase S14 family.</text>
</comment>
<keyword evidence="3" id="KW-0378">Hydrolase</keyword>